<dbReference type="PROSITE" id="PS51186">
    <property type="entry name" value="GNAT"/>
    <property type="match status" value="1"/>
</dbReference>
<keyword evidence="1 4" id="KW-0808">Transferase</keyword>
<sequence length="165" mass="18017">MFFVRSASARDLAAIRDVLAETWRATYAPFYGAAKVEDIIAEWHSEAQIRANLDRPGGEFLVADDGQMIGGVCFASYAPDTRTVMLHQLYVRPECQGLGIGRDLFAEIETCFPGARTLSLEVDPDNEPAMAFYKAHGMAETGRTDNCGRHESGIPAVIMSKDLAG</sequence>
<evidence type="ECO:0000256" key="1">
    <source>
        <dbReference type="ARBA" id="ARBA00022679"/>
    </source>
</evidence>
<keyword evidence="5" id="KW-1185">Reference proteome</keyword>
<dbReference type="PANTHER" id="PTHR43877">
    <property type="entry name" value="AMINOALKYLPHOSPHONATE N-ACETYLTRANSFERASE-RELATED-RELATED"/>
    <property type="match status" value="1"/>
</dbReference>
<reference evidence="4 5" key="1">
    <citation type="submission" date="2015-12" db="EMBL/GenBank/DDBJ databases">
        <authorList>
            <person name="Shamseldin A."/>
            <person name="Moawad H."/>
            <person name="Abd El-Rahim W.M."/>
            <person name="Sadowsky M.J."/>
        </authorList>
    </citation>
    <scope>NUCLEOTIDE SEQUENCE [LARGE SCALE GENOMIC DNA]</scope>
    <source>
        <strain evidence="4 5">JC234</strain>
    </source>
</reference>
<dbReference type="OrthoDB" id="7925327at2"/>
<proteinExistence type="predicted"/>
<dbReference type="InterPro" id="IPR050832">
    <property type="entry name" value="Bact_Acetyltransf"/>
</dbReference>
<organism evidence="4 5">
    <name type="scientific">Hoeflea olei</name>
    <dbReference type="NCBI Taxonomy" id="1480615"/>
    <lineage>
        <taxon>Bacteria</taxon>
        <taxon>Pseudomonadati</taxon>
        <taxon>Pseudomonadota</taxon>
        <taxon>Alphaproteobacteria</taxon>
        <taxon>Hyphomicrobiales</taxon>
        <taxon>Rhizobiaceae</taxon>
        <taxon>Hoeflea</taxon>
    </lineage>
</organism>
<keyword evidence="2" id="KW-0012">Acyltransferase</keyword>
<evidence type="ECO:0000256" key="2">
    <source>
        <dbReference type="ARBA" id="ARBA00023315"/>
    </source>
</evidence>
<dbReference type="Gene3D" id="3.40.630.30">
    <property type="match status" value="1"/>
</dbReference>
<dbReference type="CDD" id="cd04301">
    <property type="entry name" value="NAT_SF"/>
    <property type="match status" value="1"/>
</dbReference>
<protein>
    <submittedName>
        <fullName evidence="4">GCN5 family acetyltransferase</fullName>
    </submittedName>
</protein>
<evidence type="ECO:0000313" key="4">
    <source>
        <dbReference type="EMBL" id="OCW56701.1"/>
    </source>
</evidence>
<dbReference type="GO" id="GO:0016747">
    <property type="term" value="F:acyltransferase activity, transferring groups other than amino-acyl groups"/>
    <property type="evidence" value="ECO:0007669"/>
    <property type="project" value="InterPro"/>
</dbReference>
<dbReference type="RefSeq" id="WP_066181382.1">
    <property type="nucleotide sequence ID" value="NZ_LQZT01000034.1"/>
</dbReference>
<dbReference type="InterPro" id="IPR016181">
    <property type="entry name" value="Acyl_CoA_acyltransferase"/>
</dbReference>
<evidence type="ECO:0000313" key="5">
    <source>
        <dbReference type="Proteomes" id="UP000094795"/>
    </source>
</evidence>
<dbReference type="EMBL" id="LQZT01000034">
    <property type="protein sequence ID" value="OCW56701.1"/>
    <property type="molecule type" value="Genomic_DNA"/>
</dbReference>
<evidence type="ECO:0000259" key="3">
    <source>
        <dbReference type="PROSITE" id="PS51186"/>
    </source>
</evidence>
<dbReference type="SUPFAM" id="SSF55729">
    <property type="entry name" value="Acyl-CoA N-acyltransferases (Nat)"/>
    <property type="match status" value="1"/>
</dbReference>
<dbReference type="InterPro" id="IPR000182">
    <property type="entry name" value="GNAT_dom"/>
</dbReference>
<dbReference type="Pfam" id="PF00583">
    <property type="entry name" value="Acetyltransf_1"/>
    <property type="match status" value="1"/>
</dbReference>
<name>A0A1C1YT46_9HYPH</name>
<dbReference type="STRING" id="1480615.AWJ14_17385"/>
<gene>
    <name evidence="4" type="ORF">AWJ14_17385</name>
</gene>
<accession>A0A1C1YT46</accession>
<dbReference type="Proteomes" id="UP000094795">
    <property type="component" value="Unassembled WGS sequence"/>
</dbReference>
<dbReference type="AlphaFoldDB" id="A0A1C1YT46"/>
<comment type="caution">
    <text evidence="4">The sequence shown here is derived from an EMBL/GenBank/DDBJ whole genome shotgun (WGS) entry which is preliminary data.</text>
</comment>
<feature type="domain" description="N-acetyltransferase" evidence="3">
    <location>
        <begin position="2"/>
        <end position="164"/>
    </location>
</feature>